<feature type="domain" description="Uracil-DNA glycosylase-like" evidence="1">
    <location>
        <begin position="12"/>
        <end position="163"/>
    </location>
</feature>
<dbReference type="SMART" id="SM00986">
    <property type="entry name" value="UDG"/>
    <property type="match status" value="1"/>
</dbReference>
<dbReference type="Pfam" id="PF03167">
    <property type="entry name" value="UDG"/>
    <property type="match status" value="1"/>
</dbReference>
<accession>E6UBD5</accession>
<dbReference type="HOGENOM" id="CLU_094865_1_0_9"/>
<evidence type="ECO:0000313" key="2">
    <source>
        <dbReference type="EMBL" id="ADU21485.1"/>
    </source>
</evidence>
<dbReference type="KEGG" id="ral:Rumal_0959"/>
<dbReference type="InterPro" id="IPR026353">
    <property type="entry name" value="Hypoxan-DNA_Glyclase"/>
</dbReference>
<organism evidence="2 3">
    <name type="scientific">Ruminococcus albus (strain ATCC 27210 / DSM 20455 / JCM 14654 / NCDO 2250 / 7)</name>
    <dbReference type="NCBI Taxonomy" id="697329"/>
    <lineage>
        <taxon>Bacteria</taxon>
        <taxon>Bacillati</taxon>
        <taxon>Bacillota</taxon>
        <taxon>Clostridia</taxon>
        <taxon>Eubacteriales</taxon>
        <taxon>Oscillospiraceae</taxon>
        <taxon>Ruminococcus</taxon>
    </lineage>
</organism>
<dbReference type="STRING" id="697329.Rumal_0959"/>
<dbReference type="SMART" id="SM00987">
    <property type="entry name" value="UreE_C"/>
    <property type="match status" value="1"/>
</dbReference>
<gene>
    <name evidence="2" type="ordered locus">Rumal_0959</name>
</gene>
<dbReference type="NCBIfam" id="TIGR04274">
    <property type="entry name" value="hypoxanDNAglyco"/>
    <property type="match status" value="1"/>
</dbReference>
<dbReference type="Proteomes" id="UP000006919">
    <property type="component" value="Chromosome"/>
</dbReference>
<sequence>MSVYTHIVHSFKPVYDRNSRVLILGSLPSVKSRETGFYYGHPRNRFWAVTAAITGRKVPVTNEEKKNFLLDTHIAVWDVVAECDISGSSDASIRNVRAADISMILALCPDITVFANGGTASSLYDKYIFPKTDRPAAKLPSTSPANAAWDINRLTAEWKKAISPLLLRMI</sequence>
<reference evidence="2 3" key="1">
    <citation type="journal article" date="2011" name="J. Bacteriol.">
        <title>Complete genome of the cellulolytic ruminal bacterium Ruminococcus albus 7.</title>
        <authorList>
            <person name="Suen G."/>
            <person name="Stevenson D.M."/>
            <person name="Bruce D.C."/>
            <person name="Chertkov O."/>
            <person name="Copeland A."/>
            <person name="Cheng J.F."/>
            <person name="Detter C."/>
            <person name="Detter J.C."/>
            <person name="Goodwin L.A."/>
            <person name="Han C.S."/>
            <person name="Hauser L.J."/>
            <person name="Ivanova N.N."/>
            <person name="Kyrpides N.C."/>
            <person name="Land M.L."/>
            <person name="Lapidus A."/>
            <person name="Lucas S."/>
            <person name="Ovchinnikova G."/>
            <person name="Pitluck S."/>
            <person name="Tapia R."/>
            <person name="Woyke T."/>
            <person name="Boyum J."/>
            <person name="Mead D."/>
            <person name="Weimer P.J."/>
        </authorList>
    </citation>
    <scope>NUCLEOTIDE SEQUENCE [LARGE SCALE GENOMIC DNA]</scope>
    <source>
        <strain evidence="3">ATCC 27210 / DSM 20455 / JCM 14654 / NCDO 2250 / 7</strain>
    </source>
</reference>
<name>E6UBD5_RUMA7</name>
<dbReference type="InterPro" id="IPR005122">
    <property type="entry name" value="Uracil-DNA_glycosylase-like"/>
</dbReference>
<dbReference type="CDD" id="cd10032">
    <property type="entry name" value="UDG-F6_HDG"/>
    <property type="match status" value="1"/>
</dbReference>
<evidence type="ECO:0000313" key="3">
    <source>
        <dbReference type="Proteomes" id="UP000006919"/>
    </source>
</evidence>
<dbReference type="AlphaFoldDB" id="E6UBD5"/>
<dbReference type="Gene3D" id="3.40.470.10">
    <property type="entry name" value="Uracil-DNA glycosylase-like domain"/>
    <property type="match status" value="1"/>
</dbReference>
<dbReference type="RefSeq" id="WP_013497663.1">
    <property type="nucleotide sequence ID" value="NC_014833.1"/>
</dbReference>
<dbReference type="InterPro" id="IPR036895">
    <property type="entry name" value="Uracil-DNA_glycosylase-like_sf"/>
</dbReference>
<dbReference type="eggNOG" id="COG3663">
    <property type="taxonomic scope" value="Bacteria"/>
</dbReference>
<dbReference type="EMBL" id="CP002403">
    <property type="protein sequence ID" value="ADU21485.1"/>
    <property type="molecule type" value="Genomic_DNA"/>
</dbReference>
<evidence type="ECO:0000259" key="1">
    <source>
        <dbReference type="SMART" id="SM00986"/>
    </source>
</evidence>
<proteinExistence type="predicted"/>
<dbReference type="OrthoDB" id="9799921at2"/>
<dbReference type="SUPFAM" id="SSF52141">
    <property type="entry name" value="Uracil-DNA glycosylase-like"/>
    <property type="match status" value="1"/>
</dbReference>
<protein>
    <submittedName>
        <fullName evidence="2">G:T/U mismatch-specific DNA glycosylase</fullName>
    </submittedName>
</protein>